<dbReference type="GO" id="GO:0000147">
    <property type="term" value="P:actin cortical patch assembly"/>
    <property type="evidence" value="ECO:0007669"/>
    <property type="project" value="UniProtKB-ARBA"/>
</dbReference>
<dbReference type="GO" id="GO:0007032">
    <property type="term" value="P:endosome organization"/>
    <property type="evidence" value="ECO:0007669"/>
    <property type="project" value="TreeGrafter"/>
</dbReference>
<dbReference type="PROSITE" id="PS50290">
    <property type="entry name" value="PI3_4_KINASE_3"/>
    <property type="match status" value="1"/>
</dbReference>
<dbReference type="GO" id="GO:0005768">
    <property type="term" value="C:endosome"/>
    <property type="evidence" value="ECO:0007669"/>
    <property type="project" value="TreeGrafter"/>
</dbReference>
<dbReference type="PROSITE" id="PS50942">
    <property type="entry name" value="ENTH"/>
    <property type="match status" value="1"/>
</dbReference>
<feature type="region of interest" description="Disordered" evidence="18">
    <location>
        <begin position="415"/>
        <end position="440"/>
    </location>
</feature>
<dbReference type="InterPro" id="IPR013809">
    <property type="entry name" value="ENTH"/>
</dbReference>
<dbReference type="Pfam" id="PF00425">
    <property type="entry name" value="Chorismate_bind"/>
    <property type="match status" value="1"/>
</dbReference>
<dbReference type="GO" id="GO:0008289">
    <property type="term" value="F:lipid binding"/>
    <property type="evidence" value="ECO:0007669"/>
    <property type="project" value="UniProtKB-KW"/>
</dbReference>
<keyword evidence="7" id="KW-0963">Cytoplasm</keyword>
<dbReference type="InterPro" id="IPR000403">
    <property type="entry name" value="PI3/4_kinase_cat_dom"/>
</dbReference>
<evidence type="ECO:0000259" key="19">
    <source>
        <dbReference type="PROSITE" id="PS50290"/>
    </source>
</evidence>
<dbReference type="GO" id="GO:0005524">
    <property type="term" value="F:ATP binding"/>
    <property type="evidence" value="ECO:0007669"/>
    <property type="project" value="UniProtKB-KW"/>
</dbReference>
<reference evidence="22" key="1">
    <citation type="journal article" date="2014" name="BMC Genomics">
        <title>Genome characteristics reveal the impact of lichenization on lichen-forming fungus Endocarpon pusillum Hedwig (Verrucariales, Ascomycota).</title>
        <authorList>
            <person name="Wang Y.-Y."/>
            <person name="Liu B."/>
            <person name="Zhang X.-Y."/>
            <person name="Zhou Q.-M."/>
            <person name="Zhang T."/>
            <person name="Li H."/>
            <person name="Yu Y.-F."/>
            <person name="Zhang X.-L."/>
            <person name="Hao X.-Y."/>
            <person name="Wang M."/>
            <person name="Wang L."/>
            <person name="Wei J.-C."/>
        </authorList>
    </citation>
    <scope>NUCLEOTIDE SEQUENCE [LARGE SCALE GENOMIC DNA]</scope>
    <source>
        <strain evidence="22">Z07020 / HMAS-L-300199</strain>
    </source>
</reference>
<feature type="compositionally biased region" description="Basic and acidic residues" evidence="18">
    <location>
        <begin position="1447"/>
        <end position="1497"/>
    </location>
</feature>
<feature type="compositionally biased region" description="Low complexity" evidence="18">
    <location>
        <begin position="1606"/>
        <end position="1620"/>
    </location>
</feature>
<evidence type="ECO:0000256" key="17">
    <source>
        <dbReference type="ARBA" id="ARBA00023136"/>
    </source>
</evidence>
<dbReference type="InterPro" id="IPR006805">
    <property type="entry name" value="Anth_synth_I_N"/>
</dbReference>
<evidence type="ECO:0000256" key="4">
    <source>
        <dbReference type="ARBA" id="ARBA00010130"/>
    </source>
</evidence>
<name>U1HW66_ENDPU</name>
<dbReference type="InterPro" id="IPR039756">
    <property type="entry name" value="Lsb6/PI4K2"/>
</dbReference>
<evidence type="ECO:0000256" key="15">
    <source>
        <dbReference type="ARBA" id="ARBA00022843"/>
    </source>
</evidence>
<dbReference type="Gene3D" id="1.25.40.90">
    <property type="match status" value="1"/>
</dbReference>
<dbReference type="GO" id="GO:0016192">
    <property type="term" value="P:vesicle-mediated transport"/>
    <property type="evidence" value="ECO:0007669"/>
    <property type="project" value="UniProtKB-ARBA"/>
</dbReference>
<dbReference type="RefSeq" id="XP_007787687.1">
    <property type="nucleotide sequence ID" value="XM_007789497.1"/>
</dbReference>
<evidence type="ECO:0000256" key="14">
    <source>
        <dbReference type="ARBA" id="ARBA00022840"/>
    </source>
</evidence>
<feature type="compositionally biased region" description="Basic residues" evidence="18">
    <location>
        <begin position="71"/>
        <end position="80"/>
    </location>
</feature>
<dbReference type="Pfam" id="PF04715">
    <property type="entry name" value="Anth_synt_I_N"/>
    <property type="match status" value="1"/>
</dbReference>
<dbReference type="GeneID" id="19243380"/>
<dbReference type="GO" id="GO:0046854">
    <property type="term" value="P:phosphatidylinositol phosphate biosynthetic process"/>
    <property type="evidence" value="ECO:0007669"/>
    <property type="project" value="TreeGrafter"/>
</dbReference>
<feature type="domain" description="PI3K/PI4K catalytic" evidence="19">
    <location>
        <begin position="172"/>
        <end position="582"/>
    </location>
</feature>
<feature type="region of interest" description="Disordered" evidence="18">
    <location>
        <begin position="681"/>
        <end position="734"/>
    </location>
</feature>
<comment type="similarity">
    <text evidence="4">Belongs to the epsin family.</text>
</comment>
<dbReference type="SMART" id="SM00726">
    <property type="entry name" value="UIM"/>
    <property type="match status" value="2"/>
</dbReference>
<organism evidence="21 22">
    <name type="scientific">Endocarpon pusillum (strain Z07020 / HMAS-L-300199)</name>
    <name type="common">Lichen-forming fungus</name>
    <dbReference type="NCBI Taxonomy" id="1263415"/>
    <lineage>
        <taxon>Eukaryota</taxon>
        <taxon>Fungi</taxon>
        <taxon>Dikarya</taxon>
        <taxon>Ascomycota</taxon>
        <taxon>Pezizomycotina</taxon>
        <taxon>Eurotiomycetes</taxon>
        <taxon>Chaetothyriomycetidae</taxon>
        <taxon>Verrucariales</taxon>
        <taxon>Verrucariaceae</taxon>
        <taxon>Endocarpon</taxon>
    </lineage>
</organism>
<feature type="region of interest" description="Disordered" evidence="18">
    <location>
        <begin position="1688"/>
        <end position="1718"/>
    </location>
</feature>
<gene>
    <name evidence="21" type="ORF">EPUS_08531</name>
</gene>
<feature type="region of interest" description="Disordered" evidence="18">
    <location>
        <begin position="1"/>
        <end position="86"/>
    </location>
</feature>
<feature type="region of interest" description="Disordered" evidence="18">
    <location>
        <begin position="1540"/>
        <end position="1670"/>
    </location>
</feature>
<dbReference type="Gene3D" id="3.60.120.10">
    <property type="entry name" value="Anthranilate synthase"/>
    <property type="match status" value="1"/>
</dbReference>
<dbReference type="SMART" id="SM00273">
    <property type="entry name" value="ENTH"/>
    <property type="match status" value="1"/>
</dbReference>
<dbReference type="InterPro" id="IPR008942">
    <property type="entry name" value="ENTH_VHS"/>
</dbReference>
<evidence type="ECO:0000259" key="20">
    <source>
        <dbReference type="PROSITE" id="PS50942"/>
    </source>
</evidence>
<feature type="region of interest" description="Disordered" evidence="18">
    <location>
        <begin position="628"/>
        <end position="647"/>
    </location>
</feature>
<evidence type="ECO:0000256" key="11">
    <source>
        <dbReference type="ARBA" id="ARBA00022737"/>
    </source>
</evidence>
<evidence type="ECO:0000256" key="16">
    <source>
        <dbReference type="ARBA" id="ARBA00023121"/>
    </source>
</evidence>
<dbReference type="GO" id="GO:0004430">
    <property type="term" value="F:1-phosphatidylinositol 4-kinase activity"/>
    <property type="evidence" value="ECO:0007669"/>
    <property type="project" value="UniProtKB-EC"/>
</dbReference>
<evidence type="ECO:0000313" key="21">
    <source>
        <dbReference type="EMBL" id="ERF74990.1"/>
    </source>
</evidence>
<feature type="region of interest" description="Disordered" evidence="18">
    <location>
        <begin position="1418"/>
        <end position="1521"/>
    </location>
</feature>
<feature type="compositionally biased region" description="Low complexity" evidence="18">
    <location>
        <begin position="1546"/>
        <end position="1598"/>
    </location>
</feature>
<keyword evidence="9" id="KW-0597">Phosphoprotein</keyword>
<dbReference type="PRINTS" id="PR00095">
    <property type="entry name" value="ANTSNTHASEI"/>
</dbReference>
<dbReference type="InterPro" id="IPR015890">
    <property type="entry name" value="Chorismate_C"/>
</dbReference>
<protein>
    <recommendedName>
        <fullName evidence="5">1-phosphatidylinositol 4-kinase</fullName>
        <ecNumber evidence="5">2.7.1.67</ecNumber>
    </recommendedName>
</protein>
<dbReference type="InterPro" id="IPR018936">
    <property type="entry name" value="PI3/4_kinase_CS"/>
</dbReference>
<evidence type="ECO:0000256" key="9">
    <source>
        <dbReference type="ARBA" id="ARBA00022553"/>
    </source>
</evidence>
<dbReference type="HOGENOM" id="CLU_237309_0_0_1"/>
<feature type="compositionally biased region" description="Polar residues" evidence="18">
    <location>
        <begin position="1651"/>
        <end position="1670"/>
    </location>
</feature>
<keyword evidence="11" id="KW-0677">Repeat</keyword>
<dbReference type="GO" id="GO:0007030">
    <property type="term" value="P:Golgi organization"/>
    <property type="evidence" value="ECO:0007669"/>
    <property type="project" value="TreeGrafter"/>
</dbReference>
<dbReference type="PROSITE" id="PS50330">
    <property type="entry name" value="UIM"/>
    <property type="match status" value="2"/>
</dbReference>
<feature type="compositionally biased region" description="Polar residues" evidence="18">
    <location>
        <begin position="717"/>
        <end position="728"/>
    </location>
</feature>
<evidence type="ECO:0000256" key="2">
    <source>
        <dbReference type="ARBA" id="ARBA00004236"/>
    </source>
</evidence>
<keyword evidence="15" id="KW-0832">Ubl conjugation</keyword>
<dbReference type="FunFam" id="1.25.40.90:FF:000010">
    <property type="entry name" value="EH domain binding protein"/>
    <property type="match status" value="1"/>
</dbReference>
<evidence type="ECO:0000256" key="7">
    <source>
        <dbReference type="ARBA" id="ARBA00022490"/>
    </source>
</evidence>
<keyword evidence="13" id="KW-0418">Kinase</keyword>
<dbReference type="SUPFAM" id="SSF56322">
    <property type="entry name" value="ADC synthase"/>
    <property type="match status" value="1"/>
</dbReference>
<evidence type="ECO:0000256" key="12">
    <source>
        <dbReference type="ARBA" id="ARBA00022741"/>
    </source>
</evidence>
<dbReference type="InterPro" id="IPR003903">
    <property type="entry name" value="UIM_dom"/>
</dbReference>
<dbReference type="GO" id="GO:0005802">
    <property type="term" value="C:trans-Golgi network"/>
    <property type="evidence" value="ECO:0007669"/>
    <property type="project" value="TreeGrafter"/>
</dbReference>
<evidence type="ECO:0000256" key="6">
    <source>
        <dbReference type="ARBA" id="ARBA00022475"/>
    </source>
</evidence>
<proteinExistence type="inferred from homology"/>
<keyword evidence="22" id="KW-1185">Reference proteome</keyword>
<dbReference type="InterPro" id="IPR005801">
    <property type="entry name" value="ADC_synthase"/>
</dbReference>
<accession>U1HW66</accession>
<feature type="compositionally biased region" description="Polar residues" evidence="18">
    <location>
        <begin position="1621"/>
        <end position="1644"/>
    </location>
</feature>
<comment type="subcellular location">
    <subcellularLocation>
        <location evidence="2">Cell membrane</location>
    </subcellularLocation>
    <subcellularLocation>
        <location evidence="3">Cytoplasm</location>
    </subcellularLocation>
    <subcellularLocation>
        <location evidence="1">Membrane</location>
        <topology evidence="1">Peripheral membrane protein</topology>
    </subcellularLocation>
</comment>
<dbReference type="Proteomes" id="UP000019373">
    <property type="component" value="Unassembled WGS sequence"/>
</dbReference>
<evidence type="ECO:0000313" key="22">
    <source>
        <dbReference type="Proteomes" id="UP000019373"/>
    </source>
</evidence>
<dbReference type="EMBL" id="KE720845">
    <property type="protein sequence ID" value="ERF74990.1"/>
    <property type="molecule type" value="Genomic_DNA"/>
</dbReference>
<dbReference type="GO" id="GO:0005886">
    <property type="term" value="C:plasma membrane"/>
    <property type="evidence" value="ECO:0007669"/>
    <property type="project" value="UniProtKB-SubCell"/>
</dbReference>
<dbReference type="InterPro" id="IPR019999">
    <property type="entry name" value="Anth_synth_I-like"/>
</dbReference>
<sequence length="1833" mass="205776">MPRHRPAASGYARLAQADEEERSQGILDDSEDEDAFQHPLTLSSPGTRYAPIQPSSHQSMRAPGNGSPDGHRKRPSKRTRSNSGVDIKAINARLERWAEEIASKFKINKVKGKSPQEEKLEIYHSVFQPPDWIRPLTSEDLVSEPEPESDKCMTKAQFDDIVESVRVAIEIGVHPKMIAQGSSGSYFARSSDGKVVGVFKPKDEEPYASRNPKWTKWFHRNLFPFFFGRACLIPNLSYVSEAAAYVLDNRLRTNLVPYTDIVWLSSKSFFYDFWDRRSYWRGKKKLPAKQGSFQVFLKGYKDANIFLREHPWPDQNNTNFRAEDAPRHKKRRWLDCRISGSQSDDDDEDGHAMSPPEQDDPQNKQFRWTDNIKQSFREELEKLVILDYIMRNTDRGLDNWMIKIDWHTEKVSVVSEPPKLEESTEGLDHPAQPTSKEAAPYRRQEAMAAVSRTGTPPNASDTKPPSVSIGAIDNSLSWPWKHPDAWRSFPFGWLFLPVSLIGQPFSRKTRDHFLPLLTSTVWWSETQLALRRVFSQDSDFKEGMFARQIAVMKGQAWNVVETLKQADHGPLELTRRTRVCVWDDLVDIPVAIPLRVPSAEMKRRRDVETRQEEEMDIGAAYASAPAPAHDLLGMGSPTTDLPNPNRFELFRDQSSADLGRIHEEPSSPATIGDLSQLRQDMGDRTRQDLSNSLTLPSRPANHPRSRTRSSLDYFRSFSRTNSGRNPNLNRRRASSPFLYDRDDLEGDLGYAAAEGMEGNEKKVIVERLETVKSSNPHSPEVLVREYGSKGNQVPSQRATSKLADSNQISIQPTVENVEEVLSKSRSSTHPPNLVPLCATIPADLLTPTPAYLKISAESKLSFLYESVATTGTIGRYSLVGADPLKVLKTGPAHRPSEDPLHLLQKELSGFRVVTVPGLALPPLTGGVIGYVGYDCVRYFEPKTPRPMRDVLGLPESLFMLFDTIVAFDHFFNVYKIITYLRVPEEFTSSSLALAYRLASESIQKVILTISDRHTPLPHQPAIRQNQQLTSNIGQSGYSAHMMRLKKHITKGDIIQADPSHRIAHPTTLHPFNIYRHLRTVNPSPYLFYIDCADFSIIAGTVKRRLDPEHDEKLADELRNSVKDRAEHVMLVDLARNDVNRVSGVPREGQTRWDAFRSIFPTGTRSGCAGAIGYGFSRVSLDGAKEDEGAMGAIYWATPPLHRTTKRNSISPSPRRHTIAGLSEGATASVAPAVRTDLADSSQPSGYRQRVTSIVDTSRPPRHYVESREECKKCNQGVLGRASEATSNDPWGPTGTDMSEIAALTFNNPSDFYEIMDMLDKRLNDKGKNWRHVLKSLKVLDYCLHEGSELVVTWARKNVYIIKTLREFQYVDEEGRDVGQNVRVSAKELTSLILDEDRLRSERSDRKLWKSRVSGIDEYGPSAIAGPPVDRQQNNRRKNPRTDEEDAEYRLAIEASKHEAEEEKKRRDKNKSADDDDDLAKAIKLSKEEEELRRRELEDQNAASLFDDTPAPAQPQPTGWNQGYQQQGAVDWFGNPIQQPLSTGFLNNQYSQQPQQTGYQNGYTNGFGQQPTGFDQFQQQQQQQPSFLQQQPTMQPQQTAFSNNPYGQQQQQQTGDVFGQQTPQQSFPQAGSHNPWATNNQQQADSLKPMPTGSNNPFAQRPQPVQQKTSPPALNTLYEQQTATQYSQPIQPNPIANFQPPQPQHQSPQQTATNQKPMDPQRARLNALLASGEGQDTFGNVGDLRIPAQHTAPGTFVNSAGGGMDRLRAAQTGNNPFFQQQFTGAGPSQTGFHQQQVPAQTGPAGGFAGAFGQQSSNPFGARPGQQQGGSLIDL</sequence>
<dbReference type="eggNOG" id="KOG1223">
    <property type="taxonomic scope" value="Eukaryota"/>
</dbReference>
<dbReference type="GO" id="GO:0000329">
    <property type="term" value="C:fungal-type vacuole membrane"/>
    <property type="evidence" value="ECO:0007669"/>
    <property type="project" value="TreeGrafter"/>
</dbReference>
<dbReference type="SUPFAM" id="SSF48464">
    <property type="entry name" value="ENTH/VHS domain"/>
    <property type="match status" value="1"/>
</dbReference>
<dbReference type="CDD" id="cd16991">
    <property type="entry name" value="ENTH_Ent1_Ent2"/>
    <property type="match status" value="1"/>
</dbReference>
<dbReference type="PROSITE" id="PS00916">
    <property type="entry name" value="PI3_4_KINASE_2"/>
    <property type="match status" value="1"/>
</dbReference>
<feature type="compositionally biased region" description="Basic and acidic residues" evidence="18">
    <location>
        <begin position="418"/>
        <end position="428"/>
    </location>
</feature>
<dbReference type="PANTHER" id="PTHR12865">
    <property type="entry name" value="PHOSPHATIDYLINOSITOL 4-KINASE TYPE-II"/>
    <property type="match status" value="1"/>
</dbReference>
<evidence type="ECO:0000256" key="8">
    <source>
        <dbReference type="ARBA" id="ARBA00022499"/>
    </source>
</evidence>
<feature type="compositionally biased region" description="Polar residues" evidence="18">
    <location>
        <begin position="1785"/>
        <end position="1796"/>
    </location>
</feature>
<evidence type="ECO:0000256" key="1">
    <source>
        <dbReference type="ARBA" id="ARBA00004170"/>
    </source>
</evidence>
<evidence type="ECO:0000256" key="10">
    <source>
        <dbReference type="ARBA" id="ARBA00022679"/>
    </source>
</evidence>
<evidence type="ECO:0000256" key="13">
    <source>
        <dbReference type="ARBA" id="ARBA00022777"/>
    </source>
</evidence>
<feature type="region of interest" description="Disordered" evidence="18">
    <location>
        <begin position="1785"/>
        <end position="1833"/>
    </location>
</feature>
<dbReference type="eggNOG" id="KOG2381">
    <property type="taxonomic scope" value="Eukaryota"/>
</dbReference>
<keyword evidence="8" id="KW-1017">Isopeptide bond</keyword>
<keyword evidence="12" id="KW-0547">Nucleotide-binding</keyword>
<keyword evidence="16" id="KW-0446">Lipid-binding</keyword>
<feature type="domain" description="ENTH" evidence="20">
    <location>
        <begin position="1269"/>
        <end position="1402"/>
    </location>
</feature>
<keyword evidence="10" id="KW-0808">Transferase</keyword>
<dbReference type="EC" id="2.7.1.67" evidence="5"/>
<dbReference type="OrthoDB" id="3349449at2759"/>
<keyword evidence="6" id="KW-1003">Cell membrane</keyword>
<dbReference type="Pfam" id="PF01417">
    <property type="entry name" value="ENTH"/>
    <property type="match status" value="1"/>
</dbReference>
<feature type="compositionally biased region" description="Polar residues" evidence="18">
    <location>
        <begin position="1823"/>
        <end position="1833"/>
    </location>
</feature>
<feature type="region of interest" description="Disordered" evidence="18">
    <location>
        <begin position="336"/>
        <end position="366"/>
    </location>
</feature>
<dbReference type="eggNOG" id="KOG2056">
    <property type="taxonomic scope" value="Eukaryota"/>
</dbReference>
<evidence type="ECO:0000256" key="5">
    <source>
        <dbReference type="ARBA" id="ARBA00012169"/>
    </source>
</evidence>
<keyword evidence="17" id="KW-0472">Membrane</keyword>
<evidence type="ECO:0000256" key="18">
    <source>
        <dbReference type="SAM" id="MobiDB-lite"/>
    </source>
</evidence>
<dbReference type="Pfam" id="PF00454">
    <property type="entry name" value="PI3_PI4_kinase"/>
    <property type="match status" value="1"/>
</dbReference>
<dbReference type="GO" id="GO:0070530">
    <property type="term" value="F:K63-linked polyubiquitin modification-dependent protein binding"/>
    <property type="evidence" value="ECO:0007669"/>
    <property type="project" value="UniProtKB-ARBA"/>
</dbReference>
<dbReference type="PANTHER" id="PTHR12865:SF1">
    <property type="entry name" value="PHOSPHATIDYLINOSITOL 4-KINASE TYPE 2"/>
    <property type="match status" value="1"/>
</dbReference>
<keyword evidence="14" id="KW-0067">ATP-binding</keyword>
<evidence type="ECO:0000256" key="3">
    <source>
        <dbReference type="ARBA" id="ARBA00004496"/>
    </source>
</evidence>